<dbReference type="GO" id="GO:0000155">
    <property type="term" value="F:phosphorelay sensor kinase activity"/>
    <property type="evidence" value="ECO:0007669"/>
    <property type="project" value="InterPro"/>
</dbReference>
<feature type="transmembrane region" description="Helical" evidence="12">
    <location>
        <begin position="12"/>
        <end position="34"/>
    </location>
</feature>
<dbReference type="InterPro" id="IPR050428">
    <property type="entry name" value="TCS_sensor_his_kinase"/>
</dbReference>
<dbReference type="InterPro" id="IPR013727">
    <property type="entry name" value="2CSK_N"/>
</dbReference>
<dbReference type="Gene3D" id="3.30.565.10">
    <property type="entry name" value="Histidine kinase-like ATPase, C-terminal domain"/>
    <property type="match status" value="1"/>
</dbReference>
<dbReference type="Pfam" id="PF02518">
    <property type="entry name" value="HATPase_c"/>
    <property type="match status" value="1"/>
</dbReference>
<keyword evidence="7" id="KW-0547">Nucleotide-binding</keyword>
<dbReference type="InterPro" id="IPR036890">
    <property type="entry name" value="HATPase_C_sf"/>
</dbReference>
<dbReference type="PANTHER" id="PTHR45436:SF14">
    <property type="entry name" value="SENSOR PROTEIN QSEC"/>
    <property type="match status" value="1"/>
</dbReference>
<dbReference type="EMBL" id="NESN01000003">
    <property type="protein sequence ID" value="PUE53203.1"/>
    <property type="molecule type" value="Genomic_DNA"/>
</dbReference>
<organism evidence="14 15">
    <name type="scientific">Limnohabitans parvus II-B4</name>
    <dbReference type="NCBI Taxonomy" id="1293052"/>
    <lineage>
        <taxon>Bacteria</taxon>
        <taxon>Pseudomonadati</taxon>
        <taxon>Pseudomonadota</taxon>
        <taxon>Betaproteobacteria</taxon>
        <taxon>Burkholderiales</taxon>
        <taxon>Comamonadaceae</taxon>
        <taxon>Limnohabitans</taxon>
    </lineage>
</organism>
<evidence type="ECO:0000256" key="3">
    <source>
        <dbReference type="ARBA" id="ARBA00012438"/>
    </source>
</evidence>
<evidence type="ECO:0000256" key="2">
    <source>
        <dbReference type="ARBA" id="ARBA00004141"/>
    </source>
</evidence>
<evidence type="ECO:0000259" key="13">
    <source>
        <dbReference type="PROSITE" id="PS50109"/>
    </source>
</evidence>
<evidence type="ECO:0000256" key="4">
    <source>
        <dbReference type="ARBA" id="ARBA00022553"/>
    </source>
</evidence>
<evidence type="ECO:0000313" key="14">
    <source>
        <dbReference type="EMBL" id="PUE53203.1"/>
    </source>
</evidence>
<dbReference type="SMART" id="SM00387">
    <property type="entry name" value="HATPase_c"/>
    <property type="match status" value="1"/>
</dbReference>
<dbReference type="Pfam" id="PF08521">
    <property type="entry name" value="2CSK_N"/>
    <property type="match status" value="1"/>
</dbReference>
<dbReference type="Proteomes" id="UP000250790">
    <property type="component" value="Unassembled WGS sequence"/>
</dbReference>
<dbReference type="InterPro" id="IPR036097">
    <property type="entry name" value="HisK_dim/P_sf"/>
</dbReference>
<dbReference type="GO" id="GO:0005886">
    <property type="term" value="C:plasma membrane"/>
    <property type="evidence" value="ECO:0007669"/>
    <property type="project" value="TreeGrafter"/>
</dbReference>
<dbReference type="PANTHER" id="PTHR45436">
    <property type="entry name" value="SENSOR HISTIDINE KINASE YKOH"/>
    <property type="match status" value="1"/>
</dbReference>
<dbReference type="Gene3D" id="1.20.5.1040">
    <property type="entry name" value="Sensor protein qsec"/>
    <property type="match status" value="1"/>
</dbReference>
<evidence type="ECO:0000256" key="1">
    <source>
        <dbReference type="ARBA" id="ARBA00000085"/>
    </source>
</evidence>
<protein>
    <recommendedName>
        <fullName evidence="3">histidine kinase</fullName>
        <ecNumber evidence="3">2.7.13.3</ecNumber>
    </recommendedName>
</protein>
<keyword evidence="5" id="KW-0808">Transferase</keyword>
<feature type="transmembrane region" description="Helical" evidence="12">
    <location>
        <begin position="154"/>
        <end position="174"/>
    </location>
</feature>
<comment type="catalytic activity">
    <reaction evidence="1">
        <text>ATP + protein L-histidine = ADP + protein N-phospho-L-histidine.</text>
        <dbReference type="EC" id="2.7.13.3"/>
    </reaction>
</comment>
<dbReference type="InterPro" id="IPR003594">
    <property type="entry name" value="HATPase_dom"/>
</dbReference>
<comment type="subcellular location">
    <subcellularLocation>
        <location evidence="2">Membrane</location>
        <topology evidence="2">Multi-pass membrane protein</topology>
    </subcellularLocation>
</comment>
<evidence type="ECO:0000256" key="12">
    <source>
        <dbReference type="SAM" id="Phobius"/>
    </source>
</evidence>
<dbReference type="Gene3D" id="1.10.287.130">
    <property type="match status" value="1"/>
</dbReference>
<keyword evidence="4" id="KW-0597">Phosphoprotein</keyword>
<dbReference type="RefSeq" id="WP_108312680.1">
    <property type="nucleotide sequence ID" value="NZ_NESN01000003.1"/>
</dbReference>
<keyword evidence="12" id="KW-0472">Membrane</keyword>
<keyword evidence="6 12" id="KW-0812">Transmembrane</keyword>
<reference evidence="14 15" key="1">
    <citation type="submission" date="2017-04" db="EMBL/GenBank/DDBJ databases">
        <title>Unexpected and diverse lifestyles within the genus Limnohabitans.</title>
        <authorList>
            <person name="Kasalicky V."/>
            <person name="Mehrshad M."/>
            <person name="Andrei S.-A."/>
            <person name="Salcher M."/>
            <person name="Kratochvilova H."/>
            <person name="Simek K."/>
            <person name="Ghai R."/>
        </authorList>
    </citation>
    <scope>NUCLEOTIDE SEQUENCE [LARGE SCALE GENOMIC DNA]</scope>
    <source>
        <strain evidence="14 15">II-B4</strain>
    </source>
</reference>
<evidence type="ECO:0000256" key="11">
    <source>
        <dbReference type="ARBA" id="ARBA00023012"/>
    </source>
</evidence>
<proteinExistence type="predicted"/>
<dbReference type="PROSITE" id="PS50109">
    <property type="entry name" value="HIS_KIN"/>
    <property type="match status" value="1"/>
</dbReference>
<dbReference type="AlphaFoldDB" id="A0A315E677"/>
<sequence length="444" mass="48679">MKSWSQSSLQWRLTFSLLMATGLIWLLVLVMTWFKTEHELSELLDAHLAQTAAVLAVQTDDAHDDDFTTAAVLHKYQPRVAFQIWHDKALMARSAGAPIAPFAPLGQSGISDQWQGQKYWRVFATPGREEDVWVVVAELHSARNDILMAGLQSAIVPMLLALPVLAFLIWGAIFKSLAPLRQLSLSVSQRHPDARQPLSEQVSAEVKPLVEALNRLFEKMALQMEGERRFTADAAHELRTPIAAIRMQAQVARGAHEDIDRKSALDAVLQGCDRATRLVAQLLQLARLEADDAAGGVGHCDAVMETRTTLADLGSQALARWQNLSLNAPESLPLAMPPGLVGVLVGNLVDNAQRYSPEGASIHVQWHATPRPQLVVQDSGPGLNTADLARLGDRFFRVAANGADGSGLGWSIVRRLAQRYRLQVVVDRSAELGGLRVVVTWPEV</sequence>
<evidence type="ECO:0000256" key="6">
    <source>
        <dbReference type="ARBA" id="ARBA00022692"/>
    </source>
</evidence>
<dbReference type="InterPro" id="IPR003661">
    <property type="entry name" value="HisK_dim/P_dom"/>
</dbReference>
<dbReference type="GO" id="GO:0005524">
    <property type="term" value="F:ATP binding"/>
    <property type="evidence" value="ECO:0007669"/>
    <property type="project" value="UniProtKB-KW"/>
</dbReference>
<accession>A0A315E677</accession>
<evidence type="ECO:0000256" key="7">
    <source>
        <dbReference type="ARBA" id="ARBA00022741"/>
    </source>
</evidence>
<gene>
    <name evidence="14" type="ORF">B9Z37_08970</name>
</gene>
<dbReference type="OrthoDB" id="8554694at2"/>
<comment type="caution">
    <text evidence="14">The sequence shown here is derived from an EMBL/GenBank/DDBJ whole genome shotgun (WGS) entry which is preliminary data.</text>
</comment>
<evidence type="ECO:0000256" key="10">
    <source>
        <dbReference type="ARBA" id="ARBA00022989"/>
    </source>
</evidence>
<keyword evidence="15" id="KW-1185">Reference proteome</keyword>
<dbReference type="SUPFAM" id="SSF47384">
    <property type="entry name" value="Homodimeric domain of signal transducing histidine kinase"/>
    <property type="match status" value="1"/>
</dbReference>
<dbReference type="SUPFAM" id="SSF55874">
    <property type="entry name" value="ATPase domain of HSP90 chaperone/DNA topoisomerase II/histidine kinase"/>
    <property type="match status" value="1"/>
</dbReference>
<keyword evidence="9" id="KW-0067">ATP-binding</keyword>
<dbReference type="CDD" id="cd00082">
    <property type="entry name" value="HisKA"/>
    <property type="match status" value="1"/>
</dbReference>
<dbReference type="Pfam" id="PF00512">
    <property type="entry name" value="HisKA"/>
    <property type="match status" value="1"/>
</dbReference>
<dbReference type="EC" id="2.7.13.3" evidence="3"/>
<evidence type="ECO:0000256" key="9">
    <source>
        <dbReference type="ARBA" id="ARBA00022840"/>
    </source>
</evidence>
<evidence type="ECO:0000313" key="15">
    <source>
        <dbReference type="Proteomes" id="UP000250790"/>
    </source>
</evidence>
<name>A0A315E677_9BURK</name>
<feature type="domain" description="Histidine kinase" evidence="13">
    <location>
        <begin position="233"/>
        <end position="444"/>
    </location>
</feature>
<dbReference type="InterPro" id="IPR005467">
    <property type="entry name" value="His_kinase_dom"/>
</dbReference>
<evidence type="ECO:0000256" key="5">
    <source>
        <dbReference type="ARBA" id="ARBA00022679"/>
    </source>
</evidence>
<keyword evidence="10 12" id="KW-1133">Transmembrane helix</keyword>
<keyword evidence="8" id="KW-0418">Kinase</keyword>
<dbReference type="SMART" id="SM00388">
    <property type="entry name" value="HisKA"/>
    <property type="match status" value="1"/>
</dbReference>
<keyword evidence="11" id="KW-0902">Two-component regulatory system</keyword>
<evidence type="ECO:0000256" key="8">
    <source>
        <dbReference type="ARBA" id="ARBA00022777"/>
    </source>
</evidence>